<dbReference type="InterPro" id="IPR021027">
    <property type="entry name" value="Transposase_put_HTH"/>
</dbReference>
<dbReference type="Proteomes" id="UP001576776">
    <property type="component" value="Unassembled WGS sequence"/>
</dbReference>
<evidence type="ECO:0000259" key="1">
    <source>
        <dbReference type="Pfam" id="PF12323"/>
    </source>
</evidence>
<sequence>MSQEDSRYSAAYREMNCDQNLRLSIANRYNLTLTFIFPGYTVTNSRINREMLIGLKVRLYPNKEQQTALAQNFGCCRFVWNY</sequence>
<proteinExistence type="predicted"/>
<evidence type="ECO:0000313" key="3">
    <source>
        <dbReference type="Proteomes" id="UP001576776"/>
    </source>
</evidence>
<accession>A0ABV4YIZ8</accession>
<comment type="caution">
    <text evidence="2">The sequence shown here is derived from an EMBL/GenBank/DDBJ whole genome shotgun (WGS) entry which is preliminary data.</text>
</comment>
<organism evidence="2 3">
    <name type="scientific">Floridaenema fluviatile BLCC-F154</name>
    <dbReference type="NCBI Taxonomy" id="3153640"/>
    <lineage>
        <taxon>Bacteria</taxon>
        <taxon>Bacillati</taxon>
        <taxon>Cyanobacteriota</taxon>
        <taxon>Cyanophyceae</taxon>
        <taxon>Oscillatoriophycideae</taxon>
        <taxon>Aerosakkonematales</taxon>
        <taxon>Aerosakkonemataceae</taxon>
        <taxon>Floridanema</taxon>
        <taxon>Floridanema fluviatile</taxon>
    </lineage>
</organism>
<protein>
    <submittedName>
        <fullName evidence="2">Helix-turn-helix domain-containing protein</fullName>
    </submittedName>
</protein>
<keyword evidence="3" id="KW-1185">Reference proteome</keyword>
<name>A0ABV4YIZ8_9CYAN</name>
<evidence type="ECO:0000313" key="2">
    <source>
        <dbReference type="EMBL" id="MFB2938658.1"/>
    </source>
</evidence>
<feature type="non-terminal residue" evidence="2">
    <location>
        <position position="82"/>
    </location>
</feature>
<dbReference type="RefSeq" id="WP_413260134.1">
    <property type="nucleotide sequence ID" value="NZ_JBHFNS010000091.1"/>
</dbReference>
<dbReference type="EMBL" id="JBHFNS010000091">
    <property type="protein sequence ID" value="MFB2938658.1"/>
    <property type="molecule type" value="Genomic_DNA"/>
</dbReference>
<dbReference type="Pfam" id="PF12323">
    <property type="entry name" value="HTH_OrfB_IS605"/>
    <property type="match status" value="1"/>
</dbReference>
<feature type="domain" description="Transposase putative helix-turn-helix" evidence="1">
    <location>
        <begin position="51"/>
        <end position="82"/>
    </location>
</feature>
<gene>
    <name evidence="2" type="ORF">ACE1B6_25690</name>
</gene>
<reference evidence="2 3" key="1">
    <citation type="submission" date="2024-09" db="EMBL/GenBank/DDBJ databases">
        <title>Floridaenema gen nov. (Aerosakkonemataceae, Aerosakkonematales ord. nov., Cyanobacteria) from benthic tropical and subtropical fresh waters, with the description of four new species.</title>
        <authorList>
            <person name="Moretto J.A."/>
            <person name="Berthold D.E."/>
            <person name="Lefler F.W."/>
            <person name="Huang I.-S."/>
            <person name="Laughinghouse H. IV."/>
        </authorList>
    </citation>
    <scope>NUCLEOTIDE SEQUENCE [LARGE SCALE GENOMIC DNA]</scope>
    <source>
        <strain evidence="2 3">BLCC-F154</strain>
    </source>
</reference>